<organism evidence="1 2">
    <name type="scientific">Streptosporangium becharense</name>
    <dbReference type="NCBI Taxonomy" id="1816182"/>
    <lineage>
        <taxon>Bacteria</taxon>
        <taxon>Bacillati</taxon>
        <taxon>Actinomycetota</taxon>
        <taxon>Actinomycetes</taxon>
        <taxon>Streptosporangiales</taxon>
        <taxon>Streptosporangiaceae</taxon>
        <taxon>Streptosporangium</taxon>
    </lineage>
</organism>
<accession>A0A7W9IDE6</accession>
<keyword evidence="2" id="KW-1185">Reference proteome</keyword>
<name>A0A7W9IDE6_9ACTN</name>
<sequence length="68" mass="7154">MEPAVVDDPARGITAGWLPDGFVETRGKTAGRAVPRDGPAGAEFFRKADDQSLTRMMPITGAALPLLS</sequence>
<evidence type="ECO:0000313" key="1">
    <source>
        <dbReference type="EMBL" id="MBB5818093.1"/>
    </source>
</evidence>
<evidence type="ECO:0000313" key="2">
    <source>
        <dbReference type="Proteomes" id="UP000540685"/>
    </source>
</evidence>
<reference evidence="1 2" key="1">
    <citation type="submission" date="2020-08" db="EMBL/GenBank/DDBJ databases">
        <title>Sequencing the genomes of 1000 actinobacteria strains.</title>
        <authorList>
            <person name="Klenk H.-P."/>
        </authorList>
    </citation>
    <scope>NUCLEOTIDE SEQUENCE [LARGE SCALE GENOMIC DNA]</scope>
    <source>
        <strain evidence="1 2">DSM 46887</strain>
    </source>
</reference>
<gene>
    <name evidence="1" type="ORF">F4562_001155</name>
</gene>
<dbReference type="Proteomes" id="UP000540685">
    <property type="component" value="Unassembled WGS sequence"/>
</dbReference>
<proteinExistence type="predicted"/>
<dbReference type="AlphaFoldDB" id="A0A7W9IDE6"/>
<protein>
    <submittedName>
        <fullName evidence="1">Uncharacterized protein</fullName>
    </submittedName>
</protein>
<dbReference type="EMBL" id="JACHMP010000001">
    <property type="protein sequence ID" value="MBB5818093.1"/>
    <property type="molecule type" value="Genomic_DNA"/>
</dbReference>
<comment type="caution">
    <text evidence="1">The sequence shown here is derived from an EMBL/GenBank/DDBJ whole genome shotgun (WGS) entry which is preliminary data.</text>
</comment>